<dbReference type="Proteomes" id="UP000789920">
    <property type="component" value="Unassembled WGS sequence"/>
</dbReference>
<reference evidence="1" key="1">
    <citation type="submission" date="2021-06" db="EMBL/GenBank/DDBJ databases">
        <authorList>
            <person name="Kallberg Y."/>
            <person name="Tangrot J."/>
            <person name="Rosling A."/>
        </authorList>
    </citation>
    <scope>NUCLEOTIDE SEQUENCE</scope>
    <source>
        <strain evidence="1">MA461A</strain>
    </source>
</reference>
<keyword evidence="2" id="KW-1185">Reference proteome</keyword>
<comment type="caution">
    <text evidence="1">The sequence shown here is derived from an EMBL/GenBank/DDBJ whole genome shotgun (WGS) entry which is preliminary data.</text>
</comment>
<accession>A0ACA9KHV6</accession>
<sequence length="209" mass="23254">QITMAMMTDQCSINPDGLAVNIKVIESTFNEYWRMVKNIIFIWMLILLKMKTLSEPLSGIYKGEAAIGIAQFTTSATTKFEAFPQDGKTKYICINLTDKIQKENTVPGIITDLDVIIRHKCITTFFDGLTNDLDSTYGFKTKGGLLENYEKAIISLLLAAAANAVIYLMSQTGSSNVFSEGLFVFSRNAFSTTFSFSDVDSKPEFSLPR</sequence>
<organism evidence="1 2">
    <name type="scientific">Racocetra persica</name>
    <dbReference type="NCBI Taxonomy" id="160502"/>
    <lineage>
        <taxon>Eukaryota</taxon>
        <taxon>Fungi</taxon>
        <taxon>Fungi incertae sedis</taxon>
        <taxon>Mucoromycota</taxon>
        <taxon>Glomeromycotina</taxon>
        <taxon>Glomeromycetes</taxon>
        <taxon>Diversisporales</taxon>
        <taxon>Gigasporaceae</taxon>
        <taxon>Racocetra</taxon>
    </lineage>
</organism>
<proteinExistence type="predicted"/>
<protein>
    <submittedName>
        <fullName evidence="1">19082_t:CDS:1</fullName>
    </submittedName>
</protein>
<gene>
    <name evidence="1" type="ORF">RPERSI_LOCUS719</name>
</gene>
<feature type="non-terminal residue" evidence="1">
    <location>
        <position position="1"/>
    </location>
</feature>
<evidence type="ECO:0000313" key="1">
    <source>
        <dbReference type="EMBL" id="CAG8474456.1"/>
    </source>
</evidence>
<name>A0ACA9KHV6_9GLOM</name>
<dbReference type="EMBL" id="CAJVQC010000570">
    <property type="protein sequence ID" value="CAG8474456.1"/>
    <property type="molecule type" value="Genomic_DNA"/>
</dbReference>
<evidence type="ECO:0000313" key="2">
    <source>
        <dbReference type="Proteomes" id="UP000789920"/>
    </source>
</evidence>